<sequence>MTARRLEQGVVVAVARLHQLVDEDGAARDPARGEGLGGFAHGIAHPADLHAPALRRVGEDAVGGAQVSVPGDARAGHVRDEHAAYPAAVGEVQVAKGAGGRVQVHEKAADRHLIEGGIQRLLEVLRVGVADEEVLPLARRVAHGEGQGTQRLEVGFAQLVPGPAQQLRLPVVPLPVGAAQVVAREVAVGVAHQDGVAAVEQQFHRLARVGAAQREVARGHDIVGRHPVDVLEDGLAGGEVAVNVREDRDPHGYPILPRCGLRGGGWKKNYENTAYIRLAFHLYFALHGAQEVLDDGQAQAGSPHVPAATFVHPVEALEDAGQVLGLDAHARVLDAHHAAPVLLGPPDVHPPTGRGVFDGVVEQVEEHLLDGPLIAPGAQVRRHMQLQANVLALGLRFDRVGGPGGRDREGHVGEPELHLARFEPGQLQQVLDELGEALGLAVDDLHHLGGHGGVLQGPGLKCLRIAADGGDGGAQLVGDVGHEVLAHIFQPAQFGDVIEDGGAARQVPAERRHPDGEREGEEPLQGQLQARGGAFPAGARHRVVEGLVPNEGQRTLAHDGPSARLEHHPEGVVVPDDGAFGIGDPDAFDHAVQHGGEGASLLGPQDVLGGEPGVEGVDRTLQAGHLVHPLRVR</sequence>
<protein>
    <submittedName>
        <fullName evidence="2">Uncharacterized protein</fullName>
    </submittedName>
</protein>
<reference evidence="2 3" key="1">
    <citation type="submission" date="2006-04" db="EMBL/GenBank/DDBJ databases">
        <authorList>
            <person name="Nierman W.C."/>
        </authorList>
    </citation>
    <scope>NUCLEOTIDE SEQUENCE [LARGE SCALE GENOMIC DNA]</scope>
    <source>
        <strain evidence="2 3">DW4/3-1</strain>
    </source>
</reference>
<evidence type="ECO:0000313" key="2">
    <source>
        <dbReference type="EMBL" id="EAU64887.1"/>
    </source>
</evidence>
<dbReference type="EMBL" id="AAMD01000100">
    <property type="protein sequence ID" value="EAU64887.1"/>
    <property type="molecule type" value="Genomic_DNA"/>
</dbReference>
<name>Q08WL1_STIAD</name>
<comment type="caution">
    <text evidence="2">The sequence shown here is derived from an EMBL/GenBank/DDBJ whole genome shotgun (WGS) entry which is preliminary data.</text>
</comment>
<evidence type="ECO:0000313" key="3">
    <source>
        <dbReference type="Proteomes" id="UP000032702"/>
    </source>
</evidence>
<dbReference type="AlphaFoldDB" id="Q08WL1"/>
<evidence type="ECO:0000256" key="1">
    <source>
        <dbReference type="SAM" id="MobiDB-lite"/>
    </source>
</evidence>
<organism evidence="2 3">
    <name type="scientific">Stigmatella aurantiaca (strain DW4/3-1)</name>
    <dbReference type="NCBI Taxonomy" id="378806"/>
    <lineage>
        <taxon>Bacteria</taxon>
        <taxon>Pseudomonadati</taxon>
        <taxon>Myxococcota</taxon>
        <taxon>Myxococcia</taxon>
        <taxon>Myxococcales</taxon>
        <taxon>Cystobacterineae</taxon>
        <taxon>Archangiaceae</taxon>
        <taxon>Stigmatella</taxon>
    </lineage>
</organism>
<proteinExistence type="predicted"/>
<feature type="compositionally biased region" description="Basic and acidic residues" evidence="1">
    <location>
        <begin position="508"/>
        <end position="517"/>
    </location>
</feature>
<feature type="region of interest" description="Disordered" evidence="1">
    <location>
        <begin position="506"/>
        <end position="525"/>
    </location>
</feature>
<gene>
    <name evidence="2" type="ORF">STIAU_5392</name>
</gene>
<accession>Q08WL1</accession>
<dbReference type="Proteomes" id="UP000032702">
    <property type="component" value="Unassembled WGS sequence"/>
</dbReference>